<dbReference type="AlphaFoldDB" id="A0A3S9PE03"/>
<dbReference type="PANTHER" id="PTHR46696:SF1">
    <property type="entry name" value="CYTOCHROME P450 YJIB-RELATED"/>
    <property type="match status" value="1"/>
</dbReference>
<reference evidence="7 8" key="1">
    <citation type="submission" date="2018-12" db="EMBL/GenBank/DDBJ databases">
        <title>The whole draft genome of Streptomyce luteoverticillatus CGMCC 15060.</title>
        <authorList>
            <person name="Feng Z."/>
            <person name="Chen G."/>
            <person name="Zhang J."/>
            <person name="Zhu H."/>
            <person name="Yu X."/>
            <person name="Zhang W."/>
            <person name="Zhang X."/>
        </authorList>
    </citation>
    <scope>NUCLEOTIDE SEQUENCE [LARGE SCALE GENOMIC DNA]</scope>
    <source>
        <strain evidence="7 8">CGMCC 15060</strain>
    </source>
</reference>
<evidence type="ECO:0000256" key="5">
    <source>
        <dbReference type="ARBA" id="ARBA00023004"/>
    </source>
</evidence>
<keyword evidence="4" id="KW-0560">Oxidoreductase</keyword>
<dbReference type="GO" id="GO:0004497">
    <property type="term" value="F:monooxygenase activity"/>
    <property type="evidence" value="ECO:0007669"/>
    <property type="project" value="UniProtKB-KW"/>
</dbReference>
<name>A0A3S9PE03_STRLT</name>
<proteinExistence type="inferred from homology"/>
<dbReference type="InterPro" id="IPR001128">
    <property type="entry name" value="Cyt_P450"/>
</dbReference>
<dbReference type="Pfam" id="PF00067">
    <property type="entry name" value="p450"/>
    <property type="match status" value="1"/>
</dbReference>
<dbReference type="Gene3D" id="1.10.630.10">
    <property type="entry name" value="Cytochrome P450"/>
    <property type="match status" value="1"/>
</dbReference>
<dbReference type="PANTHER" id="PTHR46696">
    <property type="entry name" value="P450, PUTATIVE (EUROFUNG)-RELATED"/>
    <property type="match status" value="1"/>
</dbReference>
<protein>
    <submittedName>
        <fullName evidence="7">Cytochrome P450</fullName>
    </submittedName>
</protein>
<evidence type="ECO:0000313" key="7">
    <source>
        <dbReference type="EMBL" id="AZQ70574.1"/>
    </source>
</evidence>
<evidence type="ECO:0000256" key="3">
    <source>
        <dbReference type="ARBA" id="ARBA00022723"/>
    </source>
</evidence>
<dbReference type="SUPFAM" id="SSF48264">
    <property type="entry name" value="Cytochrome P450"/>
    <property type="match status" value="1"/>
</dbReference>
<keyword evidence="8" id="KW-1185">Reference proteome</keyword>
<organism evidence="7 8">
    <name type="scientific">Streptomyces luteoverticillatus</name>
    <name type="common">Streptoverticillium luteoverticillatus</name>
    <dbReference type="NCBI Taxonomy" id="66425"/>
    <lineage>
        <taxon>Bacteria</taxon>
        <taxon>Bacillati</taxon>
        <taxon>Actinomycetota</taxon>
        <taxon>Actinomycetes</taxon>
        <taxon>Kitasatosporales</taxon>
        <taxon>Streptomycetaceae</taxon>
        <taxon>Streptomyces</taxon>
    </lineage>
</organism>
<dbReference type="OrthoDB" id="3218463at2"/>
<dbReference type="Proteomes" id="UP000267900">
    <property type="component" value="Chromosome"/>
</dbReference>
<dbReference type="RefSeq" id="WP_126913139.1">
    <property type="nucleotide sequence ID" value="NZ_CP034587.1"/>
</dbReference>
<gene>
    <name evidence="7" type="ORF">EKH77_04510</name>
</gene>
<sequence>MSSTTPEPAPYPFNRPEGLELDEAYERAQRGEGLQRVRMAYGEPAWLVSRYDDARFVLGDRRFSHAAVAENDAPRMRELQTPSGILGMDAPDHTRLRGLVTKAFTPRRVEAMRPHVRELTGTLLQDMKAAGSPVDLVEHYAVPIPVAVICGMLGVPKEDLALFRGWCDIAMSTSTLTPEDHVRLAGELTSYLAALIEDRRAAPRDDLVTALIEARDVNGRLSQEELVNLIVFLLFAGHETTASQISSFVLVLLDHPGQLALLRSRPELLENAVEELTRFIPLGIGAAFPRYATEDIEVGGTLVRAGEPVLIQSNAAGRDAQRFASPGVLDITREDARHHLGYGHGPHHCLGSSLARLELQEALRTLLDGMPGLRIAKDPEWKTEPVVRGPRRLFVAW</sequence>
<dbReference type="EMBL" id="CP034587">
    <property type="protein sequence ID" value="AZQ70574.1"/>
    <property type="molecule type" value="Genomic_DNA"/>
</dbReference>
<dbReference type="PRINTS" id="PR00359">
    <property type="entry name" value="BP450"/>
</dbReference>
<dbReference type="GO" id="GO:0020037">
    <property type="term" value="F:heme binding"/>
    <property type="evidence" value="ECO:0007669"/>
    <property type="project" value="InterPro"/>
</dbReference>
<evidence type="ECO:0000256" key="4">
    <source>
        <dbReference type="ARBA" id="ARBA00023002"/>
    </source>
</evidence>
<dbReference type="InterPro" id="IPR002397">
    <property type="entry name" value="Cyt_P450_B"/>
</dbReference>
<dbReference type="GO" id="GO:0016705">
    <property type="term" value="F:oxidoreductase activity, acting on paired donors, with incorporation or reduction of molecular oxygen"/>
    <property type="evidence" value="ECO:0007669"/>
    <property type="project" value="InterPro"/>
</dbReference>
<dbReference type="CDD" id="cd11031">
    <property type="entry name" value="Cyp158A-like"/>
    <property type="match status" value="1"/>
</dbReference>
<keyword evidence="3" id="KW-0479">Metal-binding</keyword>
<keyword evidence="5" id="KW-0408">Iron</keyword>
<keyword evidence="6" id="KW-0503">Monooxygenase</keyword>
<accession>A0A3S9PE03</accession>
<evidence type="ECO:0000313" key="8">
    <source>
        <dbReference type="Proteomes" id="UP000267900"/>
    </source>
</evidence>
<comment type="similarity">
    <text evidence="1">Belongs to the cytochrome P450 family.</text>
</comment>
<dbReference type="InterPro" id="IPR036396">
    <property type="entry name" value="Cyt_P450_sf"/>
</dbReference>
<dbReference type="GO" id="GO:0005506">
    <property type="term" value="F:iron ion binding"/>
    <property type="evidence" value="ECO:0007669"/>
    <property type="project" value="InterPro"/>
</dbReference>
<evidence type="ECO:0000256" key="1">
    <source>
        <dbReference type="ARBA" id="ARBA00010617"/>
    </source>
</evidence>
<dbReference type="FunFam" id="1.10.630.10:FF:000018">
    <property type="entry name" value="Cytochrome P450 monooxygenase"/>
    <property type="match status" value="1"/>
</dbReference>
<evidence type="ECO:0000256" key="2">
    <source>
        <dbReference type="ARBA" id="ARBA00022617"/>
    </source>
</evidence>
<keyword evidence="2" id="KW-0349">Heme</keyword>
<evidence type="ECO:0000256" key="6">
    <source>
        <dbReference type="ARBA" id="ARBA00023033"/>
    </source>
</evidence>
<dbReference type="PRINTS" id="PR00385">
    <property type="entry name" value="P450"/>
</dbReference>